<dbReference type="HOGENOM" id="CLU_168735_0_0_3"/>
<dbReference type="STRING" id="1183438.GKIL_0290"/>
<dbReference type="Proteomes" id="UP000017396">
    <property type="component" value="Chromosome"/>
</dbReference>
<dbReference type="KEGG" id="glj:GKIL_0290"/>
<dbReference type="OrthoDB" id="531370at2"/>
<dbReference type="Gene3D" id="2.30.30.660">
    <property type="entry name" value="Protein of unknown function (DUF3539)"/>
    <property type="match status" value="1"/>
</dbReference>
<sequence length="88" mass="10113">MNGEQYLNHPMFGLLYLICPAGEGAALYSTLYTQQMFFLVVTGAAPSFEPVGREQARRVVENRIKLLRTLKGGYDELERLSQFQQRHF</sequence>
<proteinExistence type="predicted"/>
<keyword evidence="2" id="KW-1185">Reference proteome</keyword>
<evidence type="ECO:0000313" key="2">
    <source>
        <dbReference type="Proteomes" id="UP000017396"/>
    </source>
</evidence>
<name>U5QC96_GLOK1</name>
<dbReference type="InterPro" id="IPR021926">
    <property type="entry name" value="PipX"/>
</dbReference>
<protein>
    <submittedName>
        <fullName evidence="1">Uncharacterized protein</fullName>
    </submittedName>
</protein>
<dbReference type="eggNOG" id="COG0457">
    <property type="taxonomic scope" value="Bacteria"/>
</dbReference>
<gene>
    <name evidence="1" type="ORF">GKIL_0290</name>
</gene>
<dbReference type="Pfam" id="PF12058">
    <property type="entry name" value="PipX"/>
    <property type="match status" value="1"/>
</dbReference>
<evidence type="ECO:0000313" key="1">
    <source>
        <dbReference type="EMBL" id="AGY56537.1"/>
    </source>
</evidence>
<dbReference type="AlphaFoldDB" id="U5QC96"/>
<organism evidence="1 2">
    <name type="scientific">Gloeobacter kilaueensis (strain ATCC BAA-2537 / CCAP 1431/1 / ULC 316 / JS1)</name>
    <dbReference type="NCBI Taxonomy" id="1183438"/>
    <lineage>
        <taxon>Bacteria</taxon>
        <taxon>Bacillati</taxon>
        <taxon>Cyanobacteriota</taxon>
        <taxon>Cyanophyceae</taxon>
        <taxon>Gloeobacterales</taxon>
        <taxon>Gloeobacteraceae</taxon>
        <taxon>Gloeobacter</taxon>
    </lineage>
</organism>
<dbReference type="RefSeq" id="WP_023171550.1">
    <property type="nucleotide sequence ID" value="NC_022600.1"/>
</dbReference>
<reference evidence="1 2" key="1">
    <citation type="journal article" date="2013" name="PLoS ONE">
        <title>Cultivation and Complete Genome Sequencing of Gloeobacter kilaueensis sp. nov., from a Lava Cave in Kilauea Caldera, Hawai'i.</title>
        <authorList>
            <person name="Saw J.H."/>
            <person name="Schatz M."/>
            <person name="Brown M.V."/>
            <person name="Kunkel D.D."/>
            <person name="Foster J.S."/>
            <person name="Shick H."/>
            <person name="Christensen S."/>
            <person name="Hou S."/>
            <person name="Wan X."/>
            <person name="Donachie S.P."/>
        </authorList>
    </citation>
    <scope>NUCLEOTIDE SEQUENCE [LARGE SCALE GENOMIC DNA]</scope>
    <source>
        <strain evidence="2">JS</strain>
    </source>
</reference>
<accession>U5QC96</accession>
<dbReference type="EMBL" id="CP003587">
    <property type="protein sequence ID" value="AGY56537.1"/>
    <property type="molecule type" value="Genomic_DNA"/>
</dbReference>